<proteinExistence type="predicted"/>
<sequence length="190" mass="21135">MKLIEFLISENKKGWQWPGTIAKATSTKGVRGVNFYFDYACPPILSNTLIAPVPFSCSELVTRESYEAALAASKQEWDGEGLPPVGCECEHHSPSGMVTVVKIIAHFQNRAAMVAVFIPVEREFKTVDQAISDCFRPIRSEADKKRDEAAKGLMDYLVKNTCTDNVFYIQDVIGFYDAIAAGKIPHIRID</sequence>
<accession>A0A7T0DTN0</accession>
<reference evidence="1" key="1">
    <citation type="submission" date="2020-09" db="EMBL/GenBank/DDBJ databases">
        <title>First Report of a novel Colistin-Resistant species of Enterobacter cloacae complex Producing MCR-5 isolated from hospital sewage water.</title>
        <authorList>
            <person name="Zhou K."/>
        </authorList>
    </citation>
    <scope>NUCLEOTIDE SEQUENCE [LARGE SCALE GENOMIC DNA]</scope>
    <source>
        <strain evidence="1">HSW1412</strain>
    </source>
</reference>
<gene>
    <name evidence="1" type="ORF">IDM36_15545</name>
</gene>
<protein>
    <submittedName>
        <fullName evidence="1">Uncharacterized protein</fullName>
    </submittedName>
</protein>
<organism evidence="1">
    <name type="scientific">Enterobacter mori</name>
    <dbReference type="NCBI Taxonomy" id="539813"/>
    <lineage>
        <taxon>Bacteria</taxon>
        <taxon>Pseudomonadati</taxon>
        <taxon>Pseudomonadota</taxon>
        <taxon>Gammaproteobacteria</taxon>
        <taxon>Enterobacterales</taxon>
        <taxon>Enterobacteriaceae</taxon>
        <taxon>Enterobacter</taxon>
    </lineage>
</organism>
<dbReference type="AlphaFoldDB" id="A0A7T0DTN0"/>
<name>A0A7T0DTN0_9ENTR</name>
<evidence type="ECO:0000313" key="1">
    <source>
        <dbReference type="EMBL" id="QPJ99325.1"/>
    </source>
</evidence>
<dbReference type="EMBL" id="CP061801">
    <property type="protein sequence ID" value="QPJ99325.1"/>
    <property type="molecule type" value="Genomic_DNA"/>
</dbReference>